<evidence type="ECO:0000256" key="1">
    <source>
        <dbReference type="SAM" id="MobiDB-lite"/>
    </source>
</evidence>
<dbReference type="Proteomes" id="UP001341281">
    <property type="component" value="Chromosome 05"/>
</dbReference>
<protein>
    <submittedName>
        <fullName evidence="2">Uncharacterized protein</fullName>
    </submittedName>
</protein>
<dbReference type="GO" id="GO:0032196">
    <property type="term" value="P:transposition"/>
    <property type="evidence" value="ECO:0007669"/>
    <property type="project" value="InterPro"/>
</dbReference>
<sequence>MFRGYFDDELRKAVRIESSYFYGRFSGERYRLDGEGDYEKEKMAKRVFNKAATKVVRDSFSNARIQAIVNFHKRVKNLNVKKTPDLKKMHLDVEELIQGEIDWIMKDPEAWRWICHHWAGSDFQGASDRNRGNRTSKPGKQRFGADGLIGKEQRMYKENVIRRHGPEFDWRAGAPDVEAIYDAGGGLRHGRCHLTTSAVLSTKEHHLEMLGGWLGSNAPSFDLHNSSHRFHLTTSPLLPAKDHHLEMLGGSRPPLNRIIPSVCVNISQFELL</sequence>
<keyword evidence="3" id="KW-1185">Reference proteome</keyword>
<evidence type="ECO:0000313" key="3">
    <source>
        <dbReference type="Proteomes" id="UP001341281"/>
    </source>
</evidence>
<dbReference type="PANTHER" id="PTHR33157:SF14">
    <property type="entry name" value="AUTONOMOUS TRANSPOSABLE ELEMENT EN-1 MOSAIC PROTEIN"/>
    <property type="match status" value="1"/>
</dbReference>
<reference evidence="2 3" key="1">
    <citation type="submission" date="2024-02" db="EMBL/GenBank/DDBJ databases">
        <title>High-quality chromosome-scale genome assembly of Pensacola bahiagrass (Paspalum notatum Flugge var. saurae).</title>
        <authorList>
            <person name="Vega J.M."/>
            <person name="Podio M."/>
            <person name="Orjuela J."/>
            <person name="Siena L.A."/>
            <person name="Pessino S.C."/>
            <person name="Combes M.C."/>
            <person name="Mariac C."/>
            <person name="Albertini E."/>
            <person name="Pupilli F."/>
            <person name="Ortiz J.P.A."/>
            <person name="Leblanc O."/>
        </authorList>
    </citation>
    <scope>NUCLEOTIDE SEQUENCE [LARGE SCALE GENOMIC DNA]</scope>
    <source>
        <strain evidence="2">R1</strain>
        <tissue evidence="2">Leaf</tissue>
    </source>
</reference>
<dbReference type="InterPro" id="IPR039266">
    <property type="entry name" value="EN-1/SPM"/>
</dbReference>
<dbReference type="EMBL" id="CP144749">
    <property type="protein sequence ID" value="WVZ76242.1"/>
    <property type="molecule type" value="Genomic_DNA"/>
</dbReference>
<dbReference type="PANTHER" id="PTHR33157">
    <property type="entry name" value="AUTONOMOUS TRANSPOSABLE ELEMENT EN-1 MOSAIC PROTEIN-RELATED"/>
    <property type="match status" value="1"/>
</dbReference>
<name>A0AAQ3WVS7_PASNO</name>
<gene>
    <name evidence="2" type="ORF">U9M48_024231</name>
</gene>
<proteinExistence type="predicted"/>
<dbReference type="AlphaFoldDB" id="A0AAQ3WVS7"/>
<feature type="region of interest" description="Disordered" evidence="1">
    <location>
        <begin position="125"/>
        <end position="145"/>
    </location>
</feature>
<accession>A0AAQ3WVS7</accession>
<organism evidence="2 3">
    <name type="scientific">Paspalum notatum var. saurae</name>
    <dbReference type="NCBI Taxonomy" id="547442"/>
    <lineage>
        <taxon>Eukaryota</taxon>
        <taxon>Viridiplantae</taxon>
        <taxon>Streptophyta</taxon>
        <taxon>Embryophyta</taxon>
        <taxon>Tracheophyta</taxon>
        <taxon>Spermatophyta</taxon>
        <taxon>Magnoliopsida</taxon>
        <taxon>Liliopsida</taxon>
        <taxon>Poales</taxon>
        <taxon>Poaceae</taxon>
        <taxon>PACMAD clade</taxon>
        <taxon>Panicoideae</taxon>
        <taxon>Andropogonodae</taxon>
        <taxon>Paspaleae</taxon>
        <taxon>Paspalinae</taxon>
        <taxon>Paspalum</taxon>
    </lineage>
</organism>
<evidence type="ECO:0000313" key="2">
    <source>
        <dbReference type="EMBL" id="WVZ76242.1"/>
    </source>
</evidence>